<accession>A0A645K0N8</accession>
<sequence>MLLVNELQRLFPTHTHERIVTTFTIRFTRVFQIAFAHHRILNADIGMNLIRRGLL</sequence>
<gene>
    <name evidence="1" type="ORF">SDC9_212903</name>
</gene>
<dbReference type="AlphaFoldDB" id="A0A645K0N8"/>
<reference evidence="1" key="1">
    <citation type="submission" date="2019-08" db="EMBL/GenBank/DDBJ databases">
        <authorList>
            <person name="Kucharzyk K."/>
            <person name="Murdoch R.W."/>
            <person name="Higgins S."/>
            <person name="Loffler F."/>
        </authorList>
    </citation>
    <scope>NUCLEOTIDE SEQUENCE</scope>
</reference>
<evidence type="ECO:0000313" key="1">
    <source>
        <dbReference type="EMBL" id="MPN65124.1"/>
    </source>
</evidence>
<comment type="caution">
    <text evidence="1">The sequence shown here is derived from an EMBL/GenBank/DDBJ whole genome shotgun (WGS) entry which is preliminary data.</text>
</comment>
<dbReference type="EMBL" id="VSSQ01147024">
    <property type="protein sequence ID" value="MPN65124.1"/>
    <property type="molecule type" value="Genomic_DNA"/>
</dbReference>
<name>A0A645K0N8_9ZZZZ</name>
<protein>
    <submittedName>
        <fullName evidence="1">Uncharacterized protein</fullName>
    </submittedName>
</protein>
<proteinExistence type="predicted"/>
<organism evidence="1">
    <name type="scientific">bioreactor metagenome</name>
    <dbReference type="NCBI Taxonomy" id="1076179"/>
    <lineage>
        <taxon>unclassified sequences</taxon>
        <taxon>metagenomes</taxon>
        <taxon>ecological metagenomes</taxon>
    </lineage>
</organism>